<dbReference type="GO" id="GO:0006235">
    <property type="term" value="P:dTTP biosynthetic process"/>
    <property type="evidence" value="ECO:0007669"/>
    <property type="project" value="UniProtKB-UniRule"/>
</dbReference>
<evidence type="ECO:0000256" key="7">
    <source>
        <dbReference type="ARBA" id="ARBA00022777"/>
    </source>
</evidence>
<dbReference type="RefSeq" id="WP_091969009.1">
    <property type="nucleotide sequence ID" value="NZ_FOGZ01000009.1"/>
</dbReference>
<evidence type="ECO:0000313" key="14">
    <source>
        <dbReference type="Proteomes" id="UP000198815"/>
    </source>
</evidence>
<dbReference type="GO" id="GO:0005524">
    <property type="term" value="F:ATP binding"/>
    <property type="evidence" value="ECO:0007669"/>
    <property type="project" value="UniProtKB-UniRule"/>
</dbReference>
<accession>A0A1H9RX72</accession>
<dbReference type="GO" id="GO:0006227">
    <property type="term" value="P:dUDP biosynthetic process"/>
    <property type="evidence" value="ECO:0007669"/>
    <property type="project" value="TreeGrafter"/>
</dbReference>
<dbReference type="Pfam" id="PF02223">
    <property type="entry name" value="Thymidylate_kin"/>
    <property type="match status" value="1"/>
</dbReference>
<proteinExistence type="inferred from homology"/>
<keyword evidence="6 11" id="KW-0547">Nucleotide-binding</keyword>
<evidence type="ECO:0000256" key="2">
    <source>
        <dbReference type="ARBA" id="ARBA00012980"/>
    </source>
</evidence>
<sequence length="235" mass="24803">MTSTTGHPGWFVVFEGGDGVGKSTHVQLAAQALSKAGVDHLVTREPGGSRLGERIRELLLDPATGFVAPRAEALMYAADKAQHLHDVVLPALRRGAVVICDRYLDSMIAYQGAGRVLDVDDIRGLGQWATEGLRPDLTVLLDVDPREALADKQAKDRLEAEDSAFHARVRQGFLDLAAEDPQSYLVLAGRRPKEETAADIRAALGRLGVPGLGCGPADVSHQAGSIAPGAGGSES</sequence>
<dbReference type="Proteomes" id="UP000198815">
    <property type="component" value="Unassembled WGS sequence"/>
</dbReference>
<organism evidence="13 14">
    <name type="scientific">Propionibacterium cyclohexanicum</name>
    <dbReference type="NCBI Taxonomy" id="64702"/>
    <lineage>
        <taxon>Bacteria</taxon>
        <taxon>Bacillati</taxon>
        <taxon>Actinomycetota</taxon>
        <taxon>Actinomycetes</taxon>
        <taxon>Propionibacteriales</taxon>
        <taxon>Propionibacteriaceae</taxon>
        <taxon>Propionibacterium</taxon>
    </lineage>
</organism>
<dbReference type="InterPro" id="IPR039430">
    <property type="entry name" value="Thymidylate_kin-like_dom"/>
</dbReference>
<evidence type="ECO:0000256" key="4">
    <source>
        <dbReference type="ARBA" id="ARBA00022679"/>
    </source>
</evidence>
<dbReference type="STRING" id="64702.SAMN05443377_10982"/>
<keyword evidence="14" id="KW-1185">Reference proteome</keyword>
<dbReference type="OrthoDB" id="9774907at2"/>
<dbReference type="InterPro" id="IPR027417">
    <property type="entry name" value="P-loop_NTPase"/>
</dbReference>
<comment type="catalytic activity">
    <reaction evidence="9 11">
        <text>dTMP + ATP = dTDP + ADP</text>
        <dbReference type="Rhea" id="RHEA:13517"/>
        <dbReference type="ChEBI" id="CHEBI:30616"/>
        <dbReference type="ChEBI" id="CHEBI:58369"/>
        <dbReference type="ChEBI" id="CHEBI:63528"/>
        <dbReference type="ChEBI" id="CHEBI:456216"/>
        <dbReference type="EC" id="2.7.4.9"/>
    </reaction>
</comment>
<evidence type="ECO:0000256" key="3">
    <source>
        <dbReference type="ARBA" id="ARBA00017144"/>
    </source>
</evidence>
<evidence type="ECO:0000256" key="9">
    <source>
        <dbReference type="ARBA" id="ARBA00048743"/>
    </source>
</evidence>
<dbReference type="AlphaFoldDB" id="A0A1H9RX72"/>
<dbReference type="CDD" id="cd01672">
    <property type="entry name" value="TMPK"/>
    <property type="match status" value="1"/>
</dbReference>
<dbReference type="Gene3D" id="3.40.50.300">
    <property type="entry name" value="P-loop containing nucleotide triphosphate hydrolases"/>
    <property type="match status" value="1"/>
</dbReference>
<evidence type="ECO:0000313" key="13">
    <source>
        <dbReference type="EMBL" id="SER76733.1"/>
    </source>
</evidence>
<dbReference type="PANTHER" id="PTHR10344:SF4">
    <property type="entry name" value="UMP-CMP KINASE 2, MITOCHONDRIAL"/>
    <property type="match status" value="1"/>
</dbReference>
<feature type="domain" description="Thymidylate kinase-like" evidence="12">
    <location>
        <begin position="14"/>
        <end position="200"/>
    </location>
</feature>
<dbReference type="InterPro" id="IPR018094">
    <property type="entry name" value="Thymidylate_kinase"/>
</dbReference>
<dbReference type="EC" id="2.7.4.9" evidence="2 11"/>
<comment type="function">
    <text evidence="10 11">Phosphorylation of dTMP to form dTDP in both de novo and salvage pathways of dTTP synthesis.</text>
</comment>
<dbReference type="HAMAP" id="MF_00165">
    <property type="entry name" value="Thymidylate_kinase"/>
    <property type="match status" value="1"/>
</dbReference>
<dbReference type="NCBIfam" id="TIGR00041">
    <property type="entry name" value="DTMP_kinase"/>
    <property type="match status" value="1"/>
</dbReference>
<dbReference type="GO" id="GO:0004798">
    <property type="term" value="F:dTMP kinase activity"/>
    <property type="evidence" value="ECO:0007669"/>
    <property type="project" value="UniProtKB-UniRule"/>
</dbReference>
<dbReference type="GO" id="GO:0005829">
    <property type="term" value="C:cytosol"/>
    <property type="evidence" value="ECO:0007669"/>
    <property type="project" value="TreeGrafter"/>
</dbReference>
<protein>
    <recommendedName>
        <fullName evidence="3 11">Thymidylate kinase</fullName>
        <ecNumber evidence="2 11">2.7.4.9</ecNumber>
    </recommendedName>
    <alternativeName>
        <fullName evidence="11">dTMP kinase</fullName>
    </alternativeName>
</protein>
<evidence type="ECO:0000256" key="5">
    <source>
        <dbReference type="ARBA" id="ARBA00022727"/>
    </source>
</evidence>
<dbReference type="EMBL" id="FOGZ01000009">
    <property type="protein sequence ID" value="SER76733.1"/>
    <property type="molecule type" value="Genomic_DNA"/>
</dbReference>
<dbReference type="GO" id="GO:0006233">
    <property type="term" value="P:dTDP biosynthetic process"/>
    <property type="evidence" value="ECO:0007669"/>
    <property type="project" value="InterPro"/>
</dbReference>
<keyword evidence="7 11" id="KW-0418">Kinase</keyword>
<dbReference type="PANTHER" id="PTHR10344">
    <property type="entry name" value="THYMIDYLATE KINASE"/>
    <property type="match status" value="1"/>
</dbReference>
<evidence type="ECO:0000256" key="10">
    <source>
        <dbReference type="ARBA" id="ARBA00057735"/>
    </source>
</evidence>
<evidence type="ECO:0000256" key="1">
    <source>
        <dbReference type="ARBA" id="ARBA00009776"/>
    </source>
</evidence>
<reference evidence="14" key="1">
    <citation type="submission" date="2016-10" db="EMBL/GenBank/DDBJ databases">
        <authorList>
            <person name="Varghese N."/>
            <person name="Submissions S."/>
        </authorList>
    </citation>
    <scope>NUCLEOTIDE SEQUENCE [LARGE SCALE GENOMIC DNA]</scope>
    <source>
        <strain evidence="14">DSM 16859</strain>
    </source>
</reference>
<evidence type="ECO:0000256" key="6">
    <source>
        <dbReference type="ARBA" id="ARBA00022741"/>
    </source>
</evidence>
<keyword evidence="4 11" id="KW-0808">Transferase</keyword>
<evidence type="ECO:0000256" key="11">
    <source>
        <dbReference type="HAMAP-Rule" id="MF_00165"/>
    </source>
</evidence>
<feature type="binding site" evidence="11">
    <location>
        <begin position="16"/>
        <end position="23"/>
    </location>
    <ligand>
        <name>ATP</name>
        <dbReference type="ChEBI" id="CHEBI:30616"/>
    </ligand>
</feature>
<name>A0A1H9RX72_9ACTN</name>
<dbReference type="SUPFAM" id="SSF52540">
    <property type="entry name" value="P-loop containing nucleoside triphosphate hydrolases"/>
    <property type="match status" value="1"/>
</dbReference>
<dbReference type="FunFam" id="3.40.50.300:FF:000225">
    <property type="entry name" value="Thymidylate kinase"/>
    <property type="match status" value="1"/>
</dbReference>
<evidence type="ECO:0000256" key="8">
    <source>
        <dbReference type="ARBA" id="ARBA00022840"/>
    </source>
</evidence>
<evidence type="ECO:0000259" key="12">
    <source>
        <dbReference type="Pfam" id="PF02223"/>
    </source>
</evidence>
<gene>
    <name evidence="11" type="primary">tmk</name>
    <name evidence="13" type="ORF">SAMN05443377_10982</name>
</gene>
<comment type="similarity">
    <text evidence="1 11">Belongs to the thymidylate kinase family.</text>
</comment>
<keyword evidence="5 11" id="KW-0545">Nucleotide biosynthesis</keyword>
<keyword evidence="8 11" id="KW-0067">ATP-binding</keyword>